<evidence type="ECO:0000256" key="1">
    <source>
        <dbReference type="ARBA" id="ARBA00010169"/>
    </source>
</evidence>
<dbReference type="GO" id="GO:0005507">
    <property type="term" value="F:copper ion binding"/>
    <property type="evidence" value="ECO:0007669"/>
    <property type="project" value="TreeGrafter"/>
</dbReference>
<dbReference type="OrthoDB" id="37622at2"/>
<dbReference type="PANTHER" id="PTHR23419:SF8">
    <property type="entry name" value="FI09726P"/>
    <property type="match status" value="1"/>
</dbReference>
<dbReference type="InterPro" id="IPR011322">
    <property type="entry name" value="N-reg_PII-like_a/b"/>
</dbReference>
<accession>A0A917AI25</accession>
<dbReference type="Gene3D" id="3.30.70.120">
    <property type="match status" value="1"/>
</dbReference>
<dbReference type="EMBL" id="BMKN01000002">
    <property type="protein sequence ID" value="GGE50099.1"/>
    <property type="molecule type" value="Genomic_DNA"/>
</dbReference>
<comment type="similarity">
    <text evidence="1">Belongs to the CutA family.</text>
</comment>
<dbReference type="InterPro" id="IPR004323">
    <property type="entry name" value="Ion_tolerance_CutA"/>
</dbReference>
<dbReference type="Proteomes" id="UP000606730">
    <property type="component" value="Unassembled WGS sequence"/>
</dbReference>
<comment type="caution">
    <text evidence="2">The sequence shown here is derived from an EMBL/GenBank/DDBJ whole genome shotgun (WGS) entry which is preliminary data.</text>
</comment>
<dbReference type="PANTHER" id="PTHR23419">
    <property type="entry name" value="DIVALENT CATION TOLERANCE CUTA-RELATED"/>
    <property type="match status" value="1"/>
</dbReference>
<proteinExistence type="inferred from homology"/>
<protein>
    <submittedName>
        <fullName evidence="2">Divalent cation tolerance protein</fullName>
    </submittedName>
</protein>
<evidence type="ECO:0000313" key="3">
    <source>
        <dbReference type="Proteomes" id="UP000606730"/>
    </source>
</evidence>
<evidence type="ECO:0000313" key="2">
    <source>
        <dbReference type="EMBL" id="GGE50099.1"/>
    </source>
</evidence>
<reference evidence="2" key="2">
    <citation type="submission" date="2020-09" db="EMBL/GenBank/DDBJ databases">
        <authorList>
            <person name="Sun Q."/>
            <person name="Zhou Y."/>
        </authorList>
    </citation>
    <scope>NUCLEOTIDE SEQUENCE</scope>
    <source>
        <strain evidence="2">CGMCC 1.16012</strain>
    </source>
</reference>
<dbReference type="GO" id="GO:0010038">
    <property type="term" value="P:response to metal ion"/>
    <property type="evidence" value="ECO:0007669"/>
    <property type="project" value="InterPro"/>
</dbReference>
<dbReference type="AlphaFoldDB" id="A0A917AI25"/>
<dbReference type="SUPFAM" id="SSF54913">
    <property type="entry name" value="GlnB-like"/>
    <property type="match status" value="1"/>
</dbReference>
<sequence>MSILSFTINCPDHDTASDLAEALLSQRIVACANIGPTIESRYRWNGAVERTTEVPLIVKTRPALRKEVEAVVNALHPYDVPPIIHEPCSANAAYEDWVRVETGG</sequence>
<name>A0A917AI25_9RHOB</name>
<gene>
    <name evidence="2" type="primary">cutA</name>
    <name evidence="2" type="ORF">GCM10011517_17350</name>
</gene>
<dbReference type="InterPro" id="IPR015867">
    <property type="entry name" value="N-reg_PII/ATP_PRibTrfase_C"/>
</dbReference>
<dbReference type="Pfam" id="PF03091">
    <property type="entry name" value="CutA1"/>
    <property type="match status" value="1"/>
</dbReference>
<dbReference type="RefSeq" id="WP_095595067.1">
    <property type="nucleotide sequence ID" value="NZ_BMKN01000002.1"/>
</dbReference>
<reference evidence="2" key="1">
    <citation type="journal article" date="2014" name="Int. J. Syst. Evol. Microbiol.">
        <title>Complete genome sequence of Corynebacterium casei LMG S-19264T (=DSM 44701T), isolated from a smear-ripened cheese.</title>
        <authorList>
            <consortium name="US DOE Joint Genome Institute (JGI-PGF)"/>
            <person name="Walter F."/>
            <person name="Albersmeier A."/>
            <person name="Kalinowski J."/>
            <person name="Ruckert C."/>
        </authorList>
    </citation>
    <scope>NUCLEOTIDE SEQUENCE</scope>
    <source>
        <strain evidence="2">CGMCC 1.16012</strain>
    </source>
</reference>
<organism evidence="2 3">
    <name type="scientific">Actibacterium pelagium</name>
    <dbReference type="NCBI Taxonomy" id="2029103"/>
    <lineage>
        <taxon>Bacteria</taxon>
        <taxon>Pseudomonadati</taxon>
        <taxon>Pseudomonadota</taxon>
        <taxon>Alphaproteobacteria</taxon>
        <taxon>Rhodobacterales</taxon>
        <taxon>Roseobacteraceae</taxon>
        <taxon>Actibacterium</taxon>
    </lineage>
</organism>
<keyword evidence="3" id="KW-1185">Reference proteome</keyword>